<keyword evidence="6" id="KW-0695">RNA-directed DNA polymerase</keyword>
<keyword evidence="3" id="KW-0540">Nuclease</keyword>
<evidence type="ECO:0000256" key="2">
    <source>
        <dbReference type="ARBA" id="ARBA00022695"/>
    </source>
</evidence>
<keyword evidence="1" id="KW-0808">Transferase</keyword>
<evidence type="ECO:0000259" key="7">
    <source>
        <dbReference type="Pfam" id="PF17917"/>
    </source>
</evidence>
<dbReference type="AlphaFoldDB" id="A0A7I8LCC5"/>
<dbReference type="Pfam" id="PF17917">
    <property type="entry name" value="RT_RNaseH"/>
    <property type="match status" value="1"/>
</dbReference>
<dbReference type="GO" id="GO:0003964">
    <property type="term" value="F:RNA-directed DNA polymerase activity"/>
    <property type="evidence" value="ECO:0007669"/>
    <property type="project" value="UniProtKB-KW"/>
</dbReference>
<keyword evidence="2" id="KW-0548">Nucleotidyltransferase</keyword>
<organism evidence="8 9">
    <name type="scientific">Spirodela intermedia</name>
    <name type="common">Intermediate duckweed</name>
    <dbReference type="NCBI Taxonomy" id="51605"/>
    <lineage>
        <taxon>Eukaryota</taxon>
        <taxon>Viridiplantae</taxon>
        <taxon>Streptophyta</taxon>
        <taxon>Embryophyta</taxon>
        <taxon>Tracheophyta</taxon>
        <taxon>Spermatophyta</taxon>
        <taxon>Magnoliopsida</taxon>
        <taxon>Liliopsida</taxon>
        <taxon>Araceae</taxon>
        <taxon>Lemnoideae</taxon>
        <taxon>Spirodela</taxon>
    </lineage>
</organism>
<name>A0A7I8LCC5_SPIIN</name>
<dbReference type="Proteomes" id="UP000663760">
    <property type="component" value="Chromosome 13"/>
</dbReference>
<dbReference type="GO" id="GO:0004519">
    <property type="term" value="F:endonuclease activity"/>
    <property type="evidence" value="ECO:0007669"/>
    <property type="project" value="UniProtKB-KW"/>
</dbReference>
<dbReference type="InterPro" id="IPR041373">
    <property type="entry name" value="RT_RNaseH"/>
</dbReference>
<evidence type="ECO:0000256" key="5">
    <source>
        <dbReference type="ARBA" id="ARBA00022801"/>
    </source>
</evidence>
<feature type="domain" description="Reverse transcriptase RNase H-like" evidence="7">
    <location>
        <begin position="3"/>
        <end position="26"/>
    </location>
</feature>
<sequence length="62" mass="7308">MTTVVHCLRVWRHYLLGQHFTIYTDNVRTDGPSSHKGDNYSVSYFERHMMCPLLDTRGNRGH</sequence>
<dbReference type="OrthoDB" id="1939491at2759"/>
<keyword evidence="4" id="KW-0255">Endonuclease</keyword>
<proteinExistence type="predicted"/>
<keyword evidence="5" id="KW-0378">Hydrolase</keyword>
<reference evidence="8" key="1">
    <citation type="submission" date="2020-02" db="EMBL/GenBank/DDBJ databases">
        <authorList>
            <person name="Scholz U."/>
            <person name="Mascher M."/>
            <person name="Fiebig A."/>
        </authorList>
    </citation>
    <scope>NUCLEOTIDE SEQUENCE</scope>
</reference>
<evidence type="ECO:0000256" key="4">
    <source>
        <dbReference type="ARBA" id="ARBA00022759"/>
    </source>
</evidence>
<evidence type="ECO:0000313" key="8">
    <source>
        <dbReference type="EMBL" id="CAA7407296.1"/>
    </source>
</evidence>
<evidence type="ECO:0000256" key="6">
    <source>
        <dbReference type="ARBA" id="ARBA00022918"/>
    </source>
</evidence>
<dbReference type="EMBL" id="LR746276">
    <property type="protein sequence ID" value="CAA7407296.1"/>
    <property type="molecule type" value="Genomic_DNA"/>
</dbReference>
<gene>
    <name evidence="8" type="ORF">SI8410_13017974</name>
</gene>
<accession>A0A7I8LCC5</accession>
<keyword evidence="9" id="KW-1185">Reference proteome</keyword>
<protein>
    <recommendedName>
        <fullName evidence="7">Reverse transcriptase RNase H-like domain-containing protein</fullName>
    </recommendedName>
</protein>
<evidence type="ECO:0000256" key="1">
    <source>
        <dbReference type="ARBA" id="ARBA00022679"/>
    </source>
</evidence>
<evidence type="ECO:0000313" key="9">
    <source>
        <dbReference type="Proteomes" id="UP000663760"/>
    </source>
</evidence>
<dbReference type="GO" id="GO:0016787">
    <property type="term" value="F:hydrolase activity"/>
    <property type="evidence" value="ECO:0007669"/>
    <property type="project" value="UniProtKB-KW"/>
</dbReference>
<evidence type="ECO:0000256" key="3">
    <source>
        <dbReference type="ARBA" id="ARBA00022722"/>
    </source>
</evidence>